<dbReference type="InterPro" id="IPR012337">
    <property type="entry name" value="RNaseH-like_sf"/>
</dbReference>
<dbReference type="Gene3D" id="3.30.420.10">
    <property type="entry name" value="Ribonuclease H-like superfamily/Ribonuclease H"/>
    <property type="match status" value="1"/>
</dbReference>
<dbReference type="InterPro" id="IPR026960">
    <property type="entry name" value="RVT-Znf"/>
</dbReference>
<feature type="domain" description="Reverse transcriptase zinc-binding" evidence="2">
    <location>
        <begin position="112"/>
        <end position="198"/>
    </location>
</feature>
<dbReference type="Gramene" id="C.cajan_00192.t">
    <property type="protein sequence ID" value="C.cajan_00192.t.cds1"/>
    <property type="gene ID" value="C.cajan_00192"/>
</dbReference>
<dbReference type="InterPro" id="IPR044730">
    <property type="entry name" value="RNase_H-like_dom_plant"/>
</dbReference>
<name>A0A151SGV2_CAJCA</name>
<dbReference type="SUPFAM" id="SSF53098">
    <property type="entry name" value="Ribonuclease H-like"/>
    <property type="match status" value="1"/>
</dbReference>
<gene>
    <name evidence="3" type="ORF">KK1_000193</name>
</gene>
<dbReference type="CDD" id="cd06222">
    <property type="entry name" value="RNase_H_like"/>
    <property type="match status" value="1"/>
</dbReference>
<evidence type="ECO:0000259" key="2">
    <source>
        <dbReference type="Pfam" id="PF13966"/>
    </source>
</evidence>
<dbReference type="GO" id="GO:0004523">
    <property type="term" value="F:RNA-DNA hybrid ribonuclease activity"/>
    <property type="evidence" value="ECO:0007669"/>
    <property type="project" value="InterPro"/>
</dbReference>
<dbReference type="InterPro" id="IPR036397">
    <property type="entry name" value="RNaseH_sf"/>
</dbReference>
<dbReference type="Proteomes" id="UP000075243">
    <property type="component" value="Chromosome 11"/>
</dbReference>
<dbReference type="Pfam" id="PF13966">
    <property type="entry name" value="zf-RVT"/>
    <property type="match status" value="1"/>
</dbReference>
<dbReference type="InterPro" id="IPR002156">
    <property type="entry name" value="RNaseH_domain"/>
</dbReference>
<evidence type="ECO:0000313" key="3">
    <source>
        <dbReference type="EMBL" id="KYP54027.1"/>
    </source>
</evidence>
<sequence length="459" mass="51538">MSNLWQGICAAWDWFRPNIKWKVGNGRKVRFWIENWLPGLGAIINHALVFIPPIEMSKCVRDYVSDQGEWEIDHIRELVPSNVWQSIISSIIPTDSARADSVLWGPAADGVFSVRSAFEASTQISSLDRKPIFKVIWRWKGPERTRAFLWRVAHESLMTNSTRVHRGTALEANCPACNHDYEDTWHVLLHCNFAQQVWSKLSAFVKARDFSNSDIQTWLLHHLSRNQSTNDKRSTIFATTIDCLWHRRNRVVFQNTTISSEQLVAEINARVSVISGNCGSVLEGFIPTMSNLSSFWSRPPANHLKLNCDGSVSVRGLAVCGGIVRESAGAFVLAYACKLGSCSITNAEIWAILHGLRIIRNNNLLGRILVETDSLTAVNLISHGCDHSHPNFNLVKEIQELGNQVQVVSYSHIFREANKVADALARNSLSLQEDIVLFNSAPRCIHSLLQTESSAAFLD</sequence>
<dbReference type="AlphaFoldDB" id="A0A151SGV2"/>
<evidence type="ECO:0000259" key="1">
    <source>
        <dbReference type="Pfam" id="PF13456"/>
    </source>
</evidence>
<proteinExistence type="predicted"/>
<dbReference type="PANTHER" id="PTHR47723:SF19">
    <property type="entry name" value="POLYNUCLEOTIDYL TRANSFERASE, RIBONUCLEASE H-LIKE SUPERFAMILY PROTEIN"/>
    <property type="match status" value="1"/>
</dbReference>
<dbReference type="OMA" id="WEIDHIR"/>
<dbReference type="InterPro" id="IPR053151">
    <property type="entry name" value="RNase_H-like"/>
</dbReference>
<organism evidence="3 4">
    <name type="scientific">Cajanus cajan</name>
    <name type="common">Pigeon pea</name>
    <name type="synonym">Cajanus indicus</name>
    <dbReference type="NCBI Taxonomy" id="3821"/>
    <lineage>
        <taxon>Eukaryota</taxon>
        <taxon>Viridiplantae</taxon>
        <taxon>Streptophyta</taxon>
        <taxon>Embryophyta</taxon>
        <taxon>Tracheophyta</taxon>
        <taxon>Spermatophyta</taxon>
        <taxon>Magnoliopsida</taxon>
        <taxon>eudicotyledons</taxon>
        <taxon>Gunneridae</taxon>
        <taxon>Pentapetalae</taxon>
        <taxon>rosids</taxon>
        <taxon>fabids</taxon>
        <taxon>Fabales</taxon>
        <taxon>Fabaceae</taxon>
        <taxon>Papilionoideae</taxon>
        <taxon>50 kb inversion clade</taxon>
        <taxon>NPAAA clade</taxon>
        <taxon>indigoferoid/millettioid clade</taxon>
        <taxon>Phaseoleae</taxon>
        <taxon>Cajanus</taxon>
    </lineage>
</organism>
<accession>A0A151SGV2</accession>
<protein>
    <submittedName>
        <fullName evidence="3">Ribonuclease H protein At1g65750 family</fullName>
    </submittedName>
</protein>
<dbReference type="PANTHER" id="PTHR47723">
    <property type="entry name" value="OS05G0353850 PROTEIN"/>
    <property type="match status" value="1"/>
</dbReference>
<dbReference type="GO" id="GO:0003676">
    <property type="term" value="F:nucleic acid binding"/>
    <property type="evidence" value="ECO:0007669"/>
    <property type="project" value="InterPro"/>
</dbReference>
<dbReference type="Pfam" id="PF13456">
    <property type="entry name" value="RVT_3"/>
    <property type="match status" value="1"/>
</dbReference>
<evidence type="ECO:0000313" key="4">
    <source>
        <dbReference type="Proteomes" id="UP000075243"/>
    </source>
</evidence>
<reference evidence="3 4" key="1">
    <citation type="journal article" date="2012" name="Nat. Biotechnol.">
        <title>Draft genome sequence of pigeonpea (Cajanus cajan), an orphan legume crop of resource-poor farmers.</title>
        <authorList>
            <person name="Varshney R.K."/>
            <person name="Chen W."/>
            <person name="Li Y."/>
            <person name="Bharti A.K."/>
            <person name="Saxena R.K."/>
            <person name="Schlueter J.A."/>
            <person name="Donoghue M.T."/>
            <person name="Azam S."/>
            <person name="Fan G."/>
            <person name="Whaley A.M."/>
            <person name="Farmer A.D."/>
            <person name="Sheridan J."/>
            <person name="Iwata A."/>
            <person name="Tuteja R."/>
            <person name="Penmetsa R.V."/>
            <person name="Wu W."/>
            <person name="Upadhyaya H.D."/>
            <person name="Yang S.P."/>
            <person name="Shah T."/>
            <person name="Saxena K.B."/>
            <person name="Michael T."/>
            <person name="McCombie W.R."/>
            <person name="Yang B."/>
            <person name="Zhang G."/>
            <person name="Yang H."/>
            <person name="Wang J."/>
            <person name="Spillane C."/>
            <person name="Cook D.R."/>
            <person name="May G.D."/>
            <person name="Xu X."/>
            <person name="Jackson S.A."/>
        </authorList>
    </citation>
    <scope>NUCLEOTIDE SEQUENCE [LARGE SCALE GENOMIC DNA]</scope>
    <source>
        <strain evidence="4">cv. Asha</strain>
    </source>
</reference>
<feature type="domain" description="RNase H type-1" evidence="1">
    <location>
        <begin position="307"/>
        <end position="427"/>
    </location>
</feature>
<keyword evidence="4" id="KW-1185">Reference proteome</keyword>
<dbReference type="EMBL" id="CM003613">
    <property type="protein sequence ID" value="KYP54027.1"/>
    <property type="molecule type" value="Genomic_DNA"/>
</dbReference>